<keyword evidence="2" id="KW-1185">Reference proteome</keyword>
<dbReference type="AlphaFoldDB" id="A0A1R3KDD6"/>
<evidence type="ECO:0000313" key="1">
    <source>
        <dbReference type="EMBL" id="OMP05095.1"/>
    </source>
</evidence>
<comment type="caution">
    <text evidence="1">The sequence shown here is derived from an EMBL/GenBank/DDBJ whole genome shotgun (WGS) entry which is preliminary data.</text>
</comment>
<reference evidence="2" key="1">
    <citation type="submission" date="2013-09" db="EMBL/GenBank/DDBJ databases">
        <title>Corchorus olitorius genome sequencing.</title>
        <authorList>
            <person name="Alam M."/>
            <person name="Haque M.S."/>
            <person name="Islam M.S."/>
            <person name="Emdad E.M."/>
            <person name="Islam M.M."/>
            <person name="Ahmed B."/>
            <person name="Halim A."/>
            <person name="Hossen Q.M.M."/>
            <person name="Hossain M.Z."/>
            <person name="Ahmed R."/>
            <person name="Khan M.M."/>
            <person name="Islam R."/>
            <person name="Rashid M.M."/>
            <person name="Khan S.A."/>
            <person name="Rahman M.S."/>
            <person name="Alam M."/>
            <person name="Yahiya A.S."/>
            <person name="Khan M.S."/>
            <person name="Azam M.S."/>
            <person name="Haque T."/>
            <person name="Lashkar M.Z.H."/>
            <person name="Akhand A.I."/>
            <person name="Morshed G."/>
            <person name="Roy S."/>
            <person name="Uddin K.S."/>
            <person name="Rabeya T."/>
            <person name="Hossain A.S."/>
            <person name="Chowdhury A."/>
            <person name="Snigdha A.R."/>
            <person name="Mortoza M.S."/>
            <person name="Matin S.A."/>
            <person name="Hoque S.M.E."/>
            <person name="Islam M.K."/>
            <person name="Roy D.K."/>
            <person name="Haider R."/>
            <person name="Moosa M.M."/>
            <person name="Elias S.M."/>
            <person name="Hasan A.M."/>
            <person name="Jahan S."/>
            <person name="Shafiuddin M."/>
            <person name="Mahmood N."/>
            <person name="Shommy N.S."/>
        </authorList>
    </citation>
    <scope>NUCLEOTIDE SEQUENCE [LARGE SCALE GENOMIC DNA]</scope>
    <source>
        <strain evidence="2">cv. O-4</strain>
    </source>
</reference>
<accession>A0A1R3KDD6</accession>
<protein>
    <submittedName>
        <fullName evidence="1">Uncharacterized protein</fullName>
    </submittedName>
</protein>
<dbReference type="EMBL" id="AWUE01014109">
    <property type="protein sequence ID" value="OMP05095.1"/>
    <property type="molecule type" value="Genomic_DNA"/>
</dbReference>
<gene>
    <name evidence="1" type="ORF">COLO4_09054</name>
</gene>
<organism evidence="1 2">
    <name type="scientific">Corchorus olitorius</name>
    <dbReference type="NCBI Taxonomy" id="93759"/>
    <lineage>
        <taxon>Eukaryota</taxon>
        <taxon>Viridiplantae</taxon>
        <taxon>Streptophyta</taxon>
        <taxon>Embryophyta</taxon>
        <taxon>Tracheophyta</taxon>
        <taxon>Spermatophyta</taxon>
        <taxon>Magnoliopsida</taxon>
        <taxon>eudicotyledons</taxon>
        <taxon>Gunneridae</taxon>
        <taxon>Pentapetalae</taxon>
        <taxon>rosids</taxon>
        <taxon>malvids</taxon>
        <taxon>Malvales</taxon>
        <taxon>Malvaceae</taxon>
        <taxon>Grewioideae</taxon>
        <taxon>Apeibeae</taxon>
        <taxon>Corchorus</taxon>
    </lineage>
</organism>
<dbReference type="Proteomes" id="UP000187203">
    <property type="component" value="Unassembled WGS sequence"/>
</dbReference>
<proteinExistence type="predicted"/>
<evidence type="ECO:0000313" key="2">
    <source>
        <dbReference type="Proteomes" id="UP000187203"/>
    </source>
</evidence>
<name>A0A1R3KDD6_9ROSI</name>
<sequence length="50" mass="5761">MKESELRMLKARVVVRYDTVSSFGKEKWVPFILWAVAEVGLLSSVTTHKH</sequence>